<dbReference type="AlphaFoldDB" id="K1WL78"/>
<dbReference type="STRING" id="1072389.K1WL78"/>
<dbReference type="PANTHER" id="PTHR42951">
    <property type="entry name" value="METALLO-BETA-LACTAMASE DOMAIN-CONTAINING"/>
    <property type="match status" value="1"/>
</dbReference>
<feature type="domain" description="Metallo-beta-lactamase" evidence="1">
    <location>
        <begin position="38"/>
        <end position="234"/>
    </location>
</feature>
<reference evidence="2 3" key="1">
    <citation type="journal article" date="2012" name="BMC Genomics">
        <title>Sequencing the genome of Marssonina brunnea reveals fungus-poplar co-evolution.</title>
        <authorList>
            <person name="Zhu S."/>
            <person name="Cao Y.-Z."/>
            <person name="Jiang C."/>
            <person name="Tan B.-Y."/>
            <person name="Wang Z."/>
            <person name="Feng S."/>
            <person name="Zhang L."/>
            <person name="Su X.-H."/>
            <person name="Brejova B."/>
            <person name="Vinar T."/>
            <person name="Xu M."/>
            <person name="Wang M.-X."/>
            <person name="Zhang S.-G."/>
            <person name="Huang M.-R."/>
            <person name="Wu R."/>
            <person name="Zhou Y."/>
        </authorList>
    </citation>
    <scope>NUCLEOTIDE SEQUENCE [LARGE SCALE GENOMIC DNA]</scope>
    <source>
        <strain evidence="2 3">MB_m1</strain>
    </source>
</reference>
<protein>
    <submittedName>
        <fullName evidence="2">Glyoxalase II family protein</fullName>
    </submittedName>
</protein>
<dbReference type="InterPro" id="IPR050855">
    <property type="entry name" value="NDM-1-like"/>
</dbReference>
<evidence type="ECO:0000313" key="2">
    <source>
        <dbReference type="EMBL" id="EKD18465.1"/>
    </source>
</evidence>
<proteinExistence type="predicted"/>
<dbReference type="Gene3D" id="3.60.15.10">
    <property type="entry name" value="Ribonuclease Z/Hydroxyacylglutathione hydrolase-like"/>
    <property type="match status" value="1"/>
</dbReference>
<name>K1WL78_MARBU</name>
<dbReference type="eggNOG" id="ENOG502S1UX">
    <property type="taxonomic scope" value="Eukaryota"/>
</dbReference>
<dbReference type="CDD" id="cd06262">
    <property type="entry name" value="metallo-hydrolase-like_MBL-fold"/>
    <property type="match status" value="1"/>
</dbReference>
<evidence type="ECO:0000259" key="1">
    <source>
        <dbReference type="SMART" id="SM00849"/>
    </source>
</evidence>
<dbReference type="InterPro" id="IPR036866">
    <property type="entry name" value="RibonucZ/Hydroxyglut_hydro"/>
</dbReference>
<keyword evidence="3" id="KW-1185">Reference proteome</keyword>
<dbReference type="Pfam" id="PF00753">
    <property type="entry name" value="Lactamase_B"/>
    <property type="match status" value="1"/>
</dbReference>
<dbReference type="RefSeq" id="XP_007291347.1">
    <property type="nucleotide sequence ID" value="XM_007291285.1"/>
</dbReference>
<dbReference type="OrthoDB" id="3341310at2759"/>
<evidence type="ECO:0000313" key="3">
    <source>
        <dbReference type="Proteomes" id="UP000006753"/>
    </source>
</evidence>
<sequence length="353" mass="40679">MAWLSDREHPSLPTASFISRRINESTFLVIEDDAYAEQPNIYVKLYPNHILVADTGCDSPRQKDKSLTSLRQYLEKCPVETNQGKCLNPDGRRKYVIVCSHCHYDHILGISQFLGTEPTIVASNFDKSFILDDLPKNSLCKYMEVETPRYTISHWASHMSYLSVDNTALRIQLLHIPGHTPDSLAWYDIDEHHLYVGDTFYERRRAMPIPELPDNAGQVPSVPDTQGAIIFPEEGGNWIQFMSSLDVLLSFVLHQNTELRRRHDREHDSVARVKLGCGHLTHDGDAENMIHEVRGLFERIISDKVPVRSSEEKRGIVHDFWLEHRDSHYSVMAPRHLAEEAREHLHPRKTDTQ</sequence>
<dbReference type="GeneID" id="18759393"/>
<dbReference type="EMBL" id="JH921433">
    <property type="protein sequence ID" value="EKD18465.1"/>
    <property type="molecule type" value="Genomic_DNA"/>
</dbReference>
<dbReference type="KEGG" id="mbe:MBM_03458"/>
<dbReference type="InParanoid" id="K1WL78"/>
<dbReference type="SUPFAM" id="SSF56281">
    <property type="entry name" value="Metallo-hydrolase/oxidoreductase"/>
    <property type="match status" value="1"/>
</dbReference>
<organism evidence="2 3">
    <name type="scientific">Marssonina brunnea f. sp. multigermtubi (strain MB_m1)</name>
    <name type="common">Marssonina leaf spot fungus</name>
    <dbReference type="NCBI Taxonomy" id="1072389"/>
    <lineage>
        <taxon>Eukaryota</taxon>
        <taxon>Fungi</taxon>
        <taxon>Dikarya</taxon>
        <taxon>Ascomycota</taxon>
        <taxon>Pezizomycotina</taxon>
        <taxon>Leotiomycetes</taxon>
        <taxon>Helotiales</taxon>
        <taxon>Drepanopezizaceae</taxon>
        <taxon>Drepanopeziza</taxon>
    </lineage>
</organism>
<dbReference type="SMART" id="SM00849">
    <property type="entry name" value="Lactamase_B"/>
    <property type="match status" value="1"/>
</dbReference>
<dbReference type="Proteomes" id="UP000006753">
    <property type="component" value="Unassembled WGS sequence"/>
</dbReference>
<dbReference type="InterPro" id="IPR001279">
    <property type="entry name" value="Metallo-B-lactamas"/>
</dbReference>
<accession>K1WL78</accession>
<dbReference type="PANTHER" id="PTHR42951:SF4">
    <property type="entry name" value="ACYL-COENZYME A THIOESTERASE MBLAC2"/>
    <property type="match status" value="1"/>
</dbReference>
<dbReference type="HOGENOM" id="CLU_073674_0_0_1"/>
<gene>
    <name evidence="2" type="ORF">MBM_03458</name>
</gene>
<dbReference type="OMA" id="ELAWYDH"/>